<dbReference type="AlphaFoldDB" id="A0A2M3ZTP9"/>
<proteinExistence type="predicted"/>
<evidence type="ECO:0000313" key="1">
    <source>
        <dbReference type="EMBL" id="MBW31947.1"/>
    </source>
</evidence>
<name>A0A2M3ZTP9_9DIPT</name>
<reference evidence="1" key="1">
    <citation type="submission" date="2018-01" db="EMBL/GenBank/DDBJ databases">
        <title>An insight into the sialome of Amazonian anophelines.</title>
        <authorList>
            <person name="Ribeiro J.M."/>
            <person name="Scarpassa V."/>
            <person name="Calvo E."/>
        </authorList>
    </citation>
    <scope>NUCLEOTIDE SEQUENCE</scope>
    <source>
        <tissue evidence="1">Salivary glands</tissue>
    </source>
</reference>
<protein>
    <submittedName>
        <fullName evidence="1">Putative secreted peptide</fullName>
    </submittedName>
</protein>
<organism evidence="1">
    <name type="scientific">Anopheles braziliensis</name>
    <dbReference type="NCBI Taxonomy" id="58242"/>
    <lineage>
        <taxon>Eukaryota</taxon>
        <taxon>Metazoa</taxon>
        <taxon>Ecdysozoa</taxon>
        <taxon>Arthropoda</taxon>
        <taxon>Hexapoda</taxon>
        <taxon>Insecta</taxon>
        <taxon>Pterygota</taxon>
        <taxon>Neoptera</taxon>
        <taxon>Endopterygota</taxon>
        <taxon>Diptera</taxon>
        <taxon>Nematocera</taxon>
        <taxon>Culicoidea</taxon>
        <taxon>Culicidae</taxon>
        <taxon>Anophelinae</taxon>
        <taxon>Anopheles</taxon>
    </lineage>
</organism>
<sequence length="97" mass="10881">MLAKHRLCCGTLASTLRSLLPKILATVPWLANRHRRHCDPLGQTRAALPLGHCHCFRSVHAVYHSQKGPLLCCPLQTADPGCPRHSHRTRSAWTQRC</sequence>
<dbReference type="EMBL" id="GGFM01011196">
    <property type="protein sequence ID" value="MBW31947.1"/>
    <property type="molecule type" value="Transcribed_RNA"/>
</dbReference>
<accession>A0A2M3ZTP9</accession>